<keyword evidence="1" id="KW-0732">Signal</keyword>
<comment type="caution">
    <text evidence="3">The sequence shown here is derived from an EMBL/GenBank/DDBJ whole genome shotgun (WGS) entry which is preliminary data.</text>
</comment>
<dbReference type="Pfam" id="PF17116">
    <property type="entry name" value="T9SS_plug_1st"/>
    <property type="match status" value="1"/>
</dbReference>
<accession>A0A4U3L0X6</accession>
<organism evidence="3 4">
    <name type="scientific">Ilyomonas limi</name>
    <dbReference type="NCBI Taxonomy" id="2575867"/>
    <lineage>
        <taxon>Bacteria</taxon>
        <taxon>Pseudomonadati</taxon>
        <taxon>Bacteroidota</taxon>
        <taxon>Chitinophagia</taxon>
        <taxon>Chitinophagales</taxon>
        <taxon>Chitinophagaceae</taxon>
        <taxon>Ilyomonas</taxon>
    </lineage>
</organism>
<evidence type="ECO:0000256" key="1">
    <source>
        <dbReference type="SAM" id="SignalP"/>
    </source>
</evidence>
<sequence>MKQLIGIACCVLFHLPLFAQRQPDKIYMSNIHTVQLFLTGNQFGYPIIQHGAMGATELHFDDLDGTVKNYSYTYQLCNADWQPVDLSPFDYLDGFTQNRITQYRASSIASVKYIHYQALLPEKNCMPKLTGNYLLKVFLNGDTGKLAFTKRLLIVNKLVPVAAQIQQPFNTELFRTHQKVQFSIDKTKLNVLNPLQQIKVVVLQNYRWDNAVMNAQPAFMRQNVFEYNGEKDFLFPAGKEYRWIDLRSFRFLSDRIKSANREVTPTEIQVAPDGERNNQRYIWYEDLNGFYQVGGTDVNNPFLQGDYARVHFLFIPPNNQPYSGKNLYIMGQMTNYEYNDSTKLQFNANLGVYETSLLLKQGYYTYMFGTKDAGNSKAPINIAATEGNYWETENNYTILVYYRAFSDRADELVGAYTINSRASRTGL</sequence>
<proteinExistence type="predicted"/>
<feature type="domain" description="Type 9 secretion system plug protein N-terminal" evidence="2">
    <location>
        <begin position="31"/>
        <end position="155"/>
    </location>
</feature>
<dbReference type="OrthoDB" id="1522602at2"/>
<dbReference type="InterPro" id="IPR031345">
    <property type="entry name" value="T9SS_Plug_N"/>
</dbReference>
<dbReference type="RefSeq" id="WP_137261813.1">
    <property type="nucleotide sequence ID" value="NZ_SZQL01000007.1"/>
</dbReference>
<name>A0A4U3L0X6_9BACT</name>
<evidence type="ECO:0000313" key="4">
    <source>
        <dbReference type="Proteomes" id="UP000305848"/>
    </source>
</evidence>
<dbReference type="AlphaFoldDB" id="A0A4U3L0X6"/>
<keyword evidence="4" id="KW-1185">Reference proteome</keyword>
<dbReference type="EMBL" id="SZQL01000007">
    <property type="protein sequence ID" value="TKK68625.1"/>
    <property type="molecule type" value="Genomic_DNA"/>
</dbReference>
<dbReference type="Proteomes" id="UP000305848">
    <property type="component" value="Unassembled WGS sequence"/>
</dbReference>
<evidence type="ECO:0000259" key="2">
    <source>
        <dbReference type="Pfam" id="PF17116"/>
    </source>
</evidence>
<feature type="signal peptide" evidence="1">
    <location>
        <begin position="1"/>
        <end position="19"/>
    </location>
</feature>
<protein>
    <submittedName>
        <fullName evidence="3">DUF5103 domain-containing protein</fullName>
    </submittedName>
</protein>
<feature type="chain" id="PRO_5020508241" evidence="1">
    <location>
        <begin position="20"/>
        <end position="427"/>
    </location>
</feature>
<evidence type="ECO:0000313" key="3">
    <source>
        <dbReference type="EMBL" id="TKK68625.1"/>
    </source>
</evidence>
<gene>
    <name evidence="3" type="ORF">FC093_10940</name>
</gene>
<reference evidence="3 4" key="1">
    <citation type="submission" date="2019-05" db="EMBL/GenBank/DDBJ databases">
        <title>Panacibacter sp. strain 17mud1-8 Genome sequencing and assembly.</title>
        <authorList>
            <person name="Chhetri G."/>
        </authorList>
    </citation>
    <scope>NUCLEOTIDE SEQUENCE [LARGE SCALE GENOMIC DNA]</scope>
    <source>
        <strain evidence="3 4">17mud1-8</strain>
    </source>
</reference>